<proteinExistence type="predicted"/>
<dbReference type="InterPro" id="IPR038883">
    <property type="entry name" value="AN11006-like"/>
</dbReference>
<comment type="caution">
    <text evidence="2">The sequence shown here is derived from an EMBL/GenBank/DDBJ whole genome shotgun (WGS) entry which is preliminary data.</text>
</comment>
<dbReference type="PANTHER" id="PTHR42085:SF1">
    <property type="entry name" value="F-BOX DOMAIN-CONTAINING PROTEIN"/>
    <property type="match status" value="1"/>
</dbReference>
<evidence type="ECO:0000256" key="1">
    <source>
        <dbReference type="SAM" id="MobiDB-lite"/>
    </source>
</evidence>
<accession>A0A1V8SS06</accession>
<dbReference type="AlphaFoldDB" id="A0A1V8SS06"/>
<dbReference type="PANTHER" id="PTHR42085">
    <property type="entry name" value="F-BOX DOMAIN-CONTAINING PROTEIN"/>
    <property type="match status" value="1"/>
</dbReference>
<evidence type="ECO:0000313" key="2">
    <source>
        <dbReference type="EMBL" id="OQO01849.1"/>
    </source>
</evidence>
<name>A0A1V8SS06_9PEZI</name>
<gene>
    <name evidence="2" type="ORF">B0A48_12322</name>
</gene>
<sequence>MAFNAASLPRFSTTSTAPDPLQDVPFRFGHLLPELRDYVYDFYFANGDTKGSLIDLASIAEKRPSLSLTLVCRQAHDESFPTLLPDPTSFTCEPYWSFPDDCEATFQENYVQPEPRTQHTILGDFESDSFEISNVTTLWRFVNRLHRLQLGYSPGQCQTTLVAWEALDQEDAKQSSDSKLYDRSGLTGDADSDCSTGSEQVGRVSEQGMLQSLTKFLRDESQERSSEMCDVTCAYDSEIPGDVASHAHFCFADLIPELRNNVYDFYFADDEAADSMIDLSEGQSKRPSLNLMLACRQTHDECPSRWQTTDDKFWRTHRFWLGESIIPEPGAH</sequence>
<dbReference type="EMBL" id="NAJO01000029">
    <property type="protein sequence ID" value="OQO01849.1"/>
    <property type="molecule type" value="Genomic_DNA"/>
</dbReference>
<feature type="region of interest" description="Disordered" evidence="1">
    <location>
        <begin position="175"/>
        <end position="200"/>
    </location>
</feature>
<evidence type="ECO:0000313" key="3">
    <source>
        <dbReference type="Proteomes" id="UP000192596"/>
    </source>
</evidence>
<protein>
    <submittedName>
        <fullName evidence="2">Uncharacterized protein</fullName>
    </submittedName>
</protein>
<reference evidence="3" key="1">
    <citation type="submission" date="2017-03" db="EMBL/GenBank/DDBJ databases">
        <title>Genomes of endolithic fungi from Antarctica.</title>
        <authorList>
            <person name="Coleine C."/>
            <person name="Masonjones S."/>
            <person name="Stajich J.E."/>
        </authorList>
    </citation>
    <scope>NUCLEOTIDE SEQUENCE [LARGE SCALE GENOMIC DNA]</scope>
    <source>
        <strain evidence="3">CCFEE 5527</strain>
    </source>
</reference>
<organism evidence="2 3">
    <name type="scientific">Cryoendolithus antarcticus</name>
    <dbReference type="NCBI Taxonomy" id="1507870"/>
    <lineage>
        <taxon>Eukaryota</taxon>
        <taxon>Fungi</taxon>
        <taxon>Dikarya</taxon>
        <taxon>Ascomycota</taxon>
        <taxon>Pezizomycotina</taxon>
        <taxon>Dothideomycetes</taxon>
        <taxon>Dothideomycetidae</taxon>
        <taxon>Cladosporiales</taxon>
        <taxon>Cladosporiaceae</taxon>
        <taxon>Cryoendolithus</taxon>
    </lineage>
</organism>
<keyword evidence="3" id="KW-1185">Reference proteome</keyword>
<dbReference type="Proteomes" id="UP000192596">
    <property type="component" value="Unassembled WGS sequence"/>
</dbReference>
<dbReference type="InParanoid" id="A0A1V8SS06"/>